<dbReference type="InterPro" id="IPR029058">
    <property type="entry name" value="AB_hydrolase_fold"/>
</dbReference>
<keyword evidence="2" id="KW-0012">Acyltransferase</keyword>
<dbReference type="ESTHER" id="hydte-a0a2z6dwt1">
    <property type="family name" value="PhaC_cen_dom"/>
</dbReference>
<name>A0A2Z6DWT1_HYDTE</name>
<evidence type="ECO:0000256" key="2">
    <source>
        <dbReference type="ARBA" id="ARBA00023315"/>
    </source>
</evidence>
<dbReference type="RefSeq" id="WP_197713757.1">
    <property type="nucleotide sequence ID" value="NZ_AP018558.1"/>
</dbReference>
<dbReference type="Proteomes" id="UP000262004">
    <property type="component" value="Chromosome"/>
</dbReference>
<dbReference type="GO" id="GO:0016746">
    <property type="term" value="F:acyltransferase activity"/>
    <property type="evidence" value="ECO:0007669"/>
    <property type="project" value="UniProtKB-KW"/>
</dbReference>
<dbReference type="KEGG" id="htl:HPTL_0635"/>
<dbReference type="PANTHER" id="PTHR36837:SF5">
    <property type="entry name" value="POLY-3-HYDROXYBUTYRATE SYNTHASE"/>
    <property type="match status" value="1"/>
</dbReference>
<dbReference type="GO" id="GO:0042619">
    <property type="term" value="P:poly-hydroxybutyrate biosynthetic process"/>
    <property type="evidence" value="ECO:0007669"/>
    <property type="project" value="InterPro"/>
</dbReference>
<dbReference type="EMBL" id="AP018558">
    <property type="protein sequence ID" value="BBD76903.1"/>
    <property type="molecule type" value="Genomic_DNA"/>
</dbReference>
<gene>
    <name evidence="5" type="ORF">HPTL_0635</name>
</gene>
<accession>A0A2Z6DWT1</accession>
<dbReference type="InterPro" id="IPR051321">
    <property type="entry name" value="PHA/PHB_synthase"/>
</dbReference>
<dbReference type="Pfam" id="PF07167">
    <property type="entry name" value="PhaC_N"/>
    <property type="match status" value="1"/>
</dbReference>
<dbReference type="PANTHER" id="PTHR36837">
    <property type="entry name" value="POLY(3-HYDROXYALKANOATE) POLYMERASE SUBUNIT PHAC"/>
    <property type="match status" value="1"/>
</dbReference>
<dbReference type="AlphaFoldDB" id="A0A2Z6DWT1"/>
<evidence type="ECO:0000313" key="5">
    <source>
        <dbReference type="EMBL" id="BBD76903.1"/>
    </source>
</evidence>
<feature type="domain" description="Poly-beta-hydroxybutyrate polymerase N-terminal" evidence="4">
    <location>
        <begin position="84"/>
        <end position="251"/>
    </location>
</feature>
<evidence type="ECO:0000256" key="1">
    <source>
        <dbReference type="ARBA" id="ARBA00022679"/>
    </source>
</evidence>
<dbReference type="BRENDA" id="2.3.1.304">
    <property type="organism ID" value="17302"/>
</dbReference>
<keyword evidence="1" id="KW-0808">Transferase</keyword>
<dbReference type="InterPro" id="IPR010941">
    <property type="entry name" value="PhaC_N"/>
</dbReference>
<evidence type="ECO:0000259" key="4">
    <source>
        <dbReference type="Pfam" id="PF07167"/>
    </source>
</evidence>
<feature type="region of interest" description="Disordered" evidence="3">
    <location>
        <begin position="549"/>
        <end position="570"/>
    </location>
</feature>
<proteinExistence type="predicted"/>
<dbReference type="Gene3D" id="3.40.50.1820">
    <property type="entry name" value="alpha/beta hydrolase"/>
    <property type="match status" value="1"/>
</dbReference>
<protein>
    <submittedName>
        <fullName evidence="5">Poly-beta-hydroxybutyrate synthase</fullName>
    </submittedName>
</protein>
<sequence length="570" mass="64457">MKTLQSTPERMAEVLHHMAEESWDPIGMSAPLLHALFAWGAHPLEANALWWRAAEDSARWQQFVWQRVLGEADAPPPFPPVADDTRWDHPAWQTHPFWAGWQQAYLGATRLMQDALYATPGLSEKERRRAAFWHRTFANALAPTNFFWSNPEAQRRALATSGASLWQGMKNFWADVAAGQVRMSRTDDFRVGENLATTPGQVVARNALAEVIRYHPATPNQYARPLVIVPPWINKFYILDLTPQKSLVRFLRDAGFDLFIISWRNPTAEMAATTFEEYLRLGIDCAVETARTLSGSDKVQAVGYCLGGTALASYAAAKGAEQGSETPLASATFFTTLVDFSAPGDIEVFVDPGTVRYLCHKMRLTGYLDGAEMAAAFRLLRANSLIWHYVVHGWLYGEEPSPFDVLYWNMDTTRMPAAMHCWYLRELYLKNRLVRPGALQLMGQPIDLRAITVPVYAVGAEDDHIAPWRQTYQLLKHVRGPKRYVLSSSGHILGIVNPPKDPPKRHYRVSDFAMLVPKAEEWFAATDPQPNSWWSDWVLWLQREAGERKTAADPETWPNLGAAPGRYVHE</sequence>
<keyword evidence="6" id="KW-1185">Reference proteome</keyword>
<evidence type="ECO:0000313" key="6">
    <source>
        <dbReference type="Proteomes" id="UP000262004"/>
    </source>
</evidence>
<organism evidence="5 6">
    <name type="scientific">Hydrogenophilus thermoluteolus</name>
    <name type="common">Pseudomonas hydrogenothermophila</name>
    <dbReference type="NCBI Taxonomy" id="297"/>
    <lineage>
        <taxon>Bacteria</taxon>
        <taxon>Pseudomonadati</taxon>
        <taxon>Pseudomonadota</taxon>
        <taxon>Hydrogenophilia</taxon>
        <taxon>Hydrogenophilales</taxon>
        <taxon>Hydrogenophilaceae</taxon>
        <taxon>Hydrogenophilus</taxon>
    </lineage>
</organism>
<evidence type="ECO:0000256" key="3">
    <source>
        <dbReference type="SAM" id="MobiDB-lite"/>
    </source>
</evidence>
<reference evidence="5 6" key="1">
    <citation type="submission" date="2018-04" db="EMBL/GenBank/DDBJ databases">
        <title>Complete genome sequence of Hydrogenophilus thermoluteolus TH-1.</title>
        <authorList>
            <person name="Arai H."/>
        </authorList>
    </citation>
    <scope>NUCLEOTIDE SEQUENCE [LARGE SCALE GENOMIC DNA]</scope>
    <source>
        <strain evidence="5 6">TH-1</strain>
    </source>
</reference>
<dbReference type="SUPFAM" id="SSF53474">
    <property type="entry name" value="alpha/beta-Hydrolases"/>
    <property type="match status" value="1"/>
</dbReference>